<proteinExistence type="inferred from homology"/>
<dbReference type="InterPro" id="IPR043594">
    <property type="entry name" value="HMGL"/>
</dbReference>
<dbReference type="GO" id="GO:0004419">
    <property type="term" value="F:hydroxymethylglutaryl-CoA lyase activity"/>
    <property type="evidence" value="ECO:0007669"/>
    <property type="project" value="TreeGrafter"/>
</dbReference>
<feature type="non-terminal residue" evidence="5">
    <location>
        <position position="151"/>
    </location>
</feature>
<feature type="domain" description="Pyruvate carboxyltransferase" evidence="4">
    <location>
        <begin position="5"/>
        <end position="136"/>
    </location>
</feature>
<dbReference type="GO" id="GO:0046872">
    <property type="term" value="F:metal ion binding"/>
    <property type="evidence" value="ECO:0007669"/>
    <property type="project" value="UniProtKB-KW"/>
</dbReference>
<evidence type="ECO:0000256" key="3">
    <source>
        <dbReference type="ARBA" id="ARBA00023239"/>
    </source>
</evidence>
<evidence type="ECO:0000313" key="5">
    <source>
        <dbReference type="EMBL" id="SVC53842.1"/>
    </source>
</evidence>
<dbReference type="EMBL" id="UINC01096721">
    <property type="protein sequence ID" value="SVC53842.1"/>
    <property type="molecule type" value="Genomic_DNA"/>
</dbReference>
<dbReference type="PANTHER" id="PTHR42738">
    <property type="entry name" value="HYDROXYMETHYLGLUTARYL-COA LYASE"/>
    <property type="match status" value="1"/>
</dbReference>
<protein>
    <recommendedName>
        <fullName evidence="4">Pyruvate carboxyltransferase domain-containing protein</fullName>
    </recommendedName>
</protein>
<keyword evidence="3" id="KW-0456">Lyase</keyword>
<accession>A0A382N221</accession>
<dbReference type="AlphaFoldDB" id="A0A382N221"/>
<name>A0A382N221_9ZZZZ</name>
<keyword evidence="2" id="KW-0479">Metal-binding</keyword>
<organism evidence="5">
    <name type="scientific">marine metagenome</name>
    <dbReference type="NCBI Taxonomy" id="408172"/>
    <lineage>
        <taxon>unclassified sequences</taxon>
        <taxon>metagenomes</taxon>
        <taxon>ecological metagenomes</taxon>
    </lineage>
</organism>
<evidence type="ECO:0000256" key="2">
    <source>
        <dbReference type="ARBA" id="ARBA00022723"/>
    </source>
</evidence>
<evidence type="ECO:0000256" key="1">
    <source>
        <dbReference type="ARBA" id="ARBA00009405"/>
    </source>
</evidence>
<dbReference type="PANTHER" id="PTHR42738:SF7">
    <property type="entry name" value="HYDROXYMETHYLGLUTARYL-COA LYASE"/>
    <property type="match status" value="1"/>
</dbReference>
<gene>
    <name evidence="5" type="ORF">METZ01_LOCUS306696</name>
</gene>
<dbReference type="GO" id="GO:0006552">
    <property type="term" value="P:L-leucine catabolic process"/>
    <property type="evidence" value="ECO:0007669"/>
    <property type="project" value="TreeGrafter"/>
</dbReference>
<dbReference type="Pfam" id="PF00682">
    <property type="entry name" value="HMGL-like"/>
    <property type="match status" value="1"/>
</dbReference>
<dbReference type="GO" id="GO:0046951">
    <property type="term" value="P:ketone body biosynthetic process"/>
    <property type="evidence" value="ECO:0007669"/>
    <property type="project" value="TreeGrafter"/>
</dbReference>
<sequence length="151" mass="16905">MIDEVRIVEVGPRDGLQNISEPISTVQKKTYIDMLSEAGCSEIEVTSFVSPKWVPQLADAKDISASIQRNEHTTYTALVPNKKGLEAAMESGYRSVAIFTAASETFSQKNTNGSIEQNFERFEEMMPILEDNEIRVRAYISACWVCPYEGD</sequence>
<dbReference type="SUPFAM" id="SSF51569">
    <property type="entry name" value="Aldolase"/>
    <property type="match status" value="1"/>
</dbReference>
<dbReference type="Gene3D" id="3.20.20.70">
    <property type="entry name" value="Aldolase class I"/>
    <property type="match status" value="1"/>
</dbReference>
<dbReference type="InterPro" id="IPR013785">
    <property type="entry name" value="Aldolase_TIM"/>
</dbReference>
<evidence type="ECO:0000259" key="4">
    <source>
        <dbReference type="Pfam" id="PF00682"/>
    </source>
</evidence>
<reference evidence="5" key="1">
    <citation type="submission" date="2018-05" db="EMBL/GenBank/DDBJ databases">
        <authorList>
            <person name="Lanie J.A."/>
            <person name="Ng W.-L."/>
            <person name="Kazmierczak K.M."/>
            <person name="Andrzejewski T.M."/>
            <person name="Davidsen T.M."/>
            <person name="Wayne K.J."/>
            <person name="Tettelin H."/>
            <person name="Glass J.I."/>
            <person name="Rusch D."/>
            <person name="Podicherti R."/>
            <person name="Tsui H.-C.T."/>
            <person name="Winkler M.E."/>
        </authorList>
    </citation>
    <scope>NUCLEOTIDE SEQUENCE</scope>
</reference>
<dbReference type="InterPro" id="IPR000891">
    <property type="entry name" value="PYR_CT"/>
</dbReference>
<comment type="similarity">
    <text evidence="1">Belongs to the HMG-CoA lyase family.</text>
</comment>